<evidence type="ECO:0000313" key="6">
    <source>
        <dbReference type="Proteomes" id="UP001244341"/>
    </source>
</evidence>
<dbReference type="EMBL" id="CP126208">
    <property type="protein sequence ID" value="WIA08511.1"/>
    <property type="molecule type" value="Genomic_DNA"/>
</dbReference>
<dbReference type="Gene3D" id="1.25.10.10">
    <property type="entry name" value="Leucine-rich Repeat Variant"/>
    <property type="match status" value="1"/>
</dbReference>
<proteinExistence type="predicted"/>
<name>A0ABY8TJP4_TETOB</name>
<evidence type="ECO:0000313" key="5">
    <source>
        <dbReference type="EMBL" id="WIA08511.1"/>
    </source>
</evidence>
<protein>
    <recommendedName>
        <fullName evidence="4">Ataxin-10 domain-containing protein</fullName>
    </recommendedName>
</protein>
<sequence length="197" mass="22074">MCAAAAEAAAAVWAVLFPDRLLKILAVLEVDVHEMAALIVLYCLVLGMLQQLPPPPKLREKQQQQQQQQPAALQQQQQQPSQQQPYAGYRADLVALLSNMLYGRRSIQDELLASGGVEVLLNNCNLDDTAPLAREWALWSVRNMCRDNEVVQQYIAQFTAVEAVQSAELERMGKELQLDRATNKLSLVDKPKQQPQQ</sequence>
<evidence type="ECO:0000256" key="2">
    <source>
        <dbReference type="ARBA" id="ARBA00023306"/>
    </source>
</evidence>
<keyword evidence="6" id="KW-1185">Reference proteome</keyword>
<evidence type="ECO:0000259" key="4">
    <source>
        <dbReference type="Pfam" id="PF09759"/>
    </source>
</evidence>
<feature type="compositionally biased region" description="Low complexity" evidence="3">
    <location>
        <begin position="63"/>
        <end position="79"/>
    </location>
</feature>
<gene>
    <name evidence="5" type="ORF">OEZ85_007945</name>
</gene>
<feature type="domain" description="Ataxin-10" evidence="4">
    <location>
        <begin position="89"/>
        <end position="181"/>
    </location>
</feature>
<feature type="region of interest" description="Disordered" evidence="3">
    <location>
        <begin position="56"/>
        <end position="79"/>
    </location>
</feature>
<dbReference type="InterPro" id="IPR011989">
    <property type="entry name" value="ARM-like"/>
</dbReference>
<dbReference type="InterPro" id="IPR016024">
    <property type="entry name" value="ARM-type_fold"/>
</dbReference>
<evidence type="ECO:0000256" key="1">
    <source>
        <dbReference type="ARBA" id="ARBA00022618"/>
    </source>
</evidence>
<dbReference type="SUPFAM" id="SSF48371">
    <property type="entry name" value="ARM repeat"/>
    <property type="match status" value="1"/>
</dbReference>
<keyword evidence="2" id="KW-0131">Cell cycle</keyword>
<reference evidence="5 6" key="1">
    <citation type="submission" date="2023-05" db="EMBL/GenBank/DDBJ databases">
        <title>A 100% complete, gapless, phased diploid assembly of the Scenedesmus obliquus UTEX 3031 genome.</title>
        <authorList>
            <person name="Biondi T.C."/>
            <person name="Hanschen E.R."/>
            <person name="Kwon T."/>
            <person name="Eng W."/>
            <person name="Kruse C.P.S."/>
            <person name="Koehler S.I."/>
            <person name="Kunde Y."/>
            <person name="Gleasner C.D."/>
            <person name="You Mak K.T."/>
            <person name="Polle J."/>
            <person name="Hovde B.T."/>
            <person name="Starkenburg S.R."/>
        </authorList>
    </citation>
    <scope>NUCLEOTIDE SEQUENCE [LARGE SCALE GENOMIC DNA]</scope>
    <source>
        <strain evidence="5 6">DOE0152z</strain>
    </source>
</reference>
<accession>A0ABY8TJP4</accession>
<dbReference type="Pfam" id="PF09759">
    <property type="entry name" value="Atx10homo_assoc"/>
    <property type="match status" value="1"/>
</dbReference>
<dbReference type="Proteomes" id="UP001244341">
    <property type="component" value="Chromosome 1b"/>
</dbReference>
<dbReference type="InterPro" id="IPR019156">
    <property type="entry name" value="Ataxin-10_domain"/>
</dbReference>
<keyword evidence="1" id="KW-0132">Cell division</keyword>
<dbReference type="PANTHER" id="PTHR13255:SF0">
    <property type="entry name" value="ATAXIN-10"/>
    <property type="match status" value="1"/>
</dbReference>
<evidence type="ECO:0000256" key="3">
    <source>
        <dbReference type="SAM" id="MobiDB-lite"/>
    </source>
</evidence>
<dbReference type="PANTHER" id="PTHR13255">
    <property type="entry name" value="ATAXIN-10"/>
    <property type="match status" value="1"/>
</dbReference>
<dbReference type="InterPro" id="IPR051374">
    <property type="entry name" value="Ataxin-10/CTR86_families"/>
</dbReference>
<organism evidence="5 6">
    <name type="scientific">Tetradesmus obliquus</name>
    <name type="common">Green alga</name>
    <name type="synonym">Acutodesmus obliquus</name>
    <dbReference type="NCBI Taxonomy" id="3088"/>
    <lineage>
        <taxon>Eukaryota</taxon>
        <taxon>Viridiplantae</taxon>
        <taxon>Chlorophyta</taxon>
        <taxon>core chlorophytes</taxon>
        <taxon>Chlorophyceae</taxon>
        <taxon>CS clade</taxon>
        <taxon>Sphaeropleales</taxon>
        <taxon>Scenedesmaceae</taxon>
        <taxon>Tetradesmus</taxon>
    </lineage>
</organism>